<keyword evidence="5" id="KW-1185">Reference proteome</keyword>
<reference evidence="4 5" key="1">
    <citation type="submission" date="2024-09" db="EMBL/GenBank/DDBJ databases">
        <authorList>
            <person name="Sun Q."/>
            <person name="Mori K."/>
        </authorList>
    </citation>
    <scope>NUCLEOTIDE SEQUENCE [LARGE SCALE GENOMIC DNA]</scope>
    <source>
        <strain evidence="4 5">CCM 7468</strain>
    </source>
</reference>
<gene>
    <name evidence="4" type="ORF">ACFFIC_21865</name>
</gene>
<protein>
    <submittedName>
        <fullName evidence="4">McrB family protein</fullName>
    </submittedName>
</protein>
<evidence type="ECO:0000313" key="5">
    <source>
        <dbReference type="Proteomes" id="UP001589789"/>
    </source>
</evidence>
<dbReference type="RefSeq" id="WP_377054309.1">
    <property type="nucleotide sequence ID" value="NZ_JBHLVZ010000081.1"/>
</dbReference>
<feature type="coiled-coil region" evidence="1">
    <location>
        <begin position="224"/>
        <end position="297"/>
    </location>
</feature>
<dbReference type="InterPro" id="IPR011704">
    <property type="entry name" value="ATPase_dyneun-rel_AAA"/>
</dbReference>
<name>A0ABV6IX16_9PROT</name>
<dbReference type="Pfam" id="PF07728">
    <property type="entry name" value="AAA_5"/>
    <property type="match status" value="1"/>
</dbReference>
<comment type="caution">
    <text evidence="4">The sequence shown here is derived from an EMBL/GenBank/DDBJ whole genome shotgun (WGS) entry which is preliminary data.</text>
</comment>
<keyword evidence="1" id="KW-0175">Coiled coil</keyword>
<accession>A0ABV6IX16</accession>
<dbReference type="InterPro" id="IPR027417">
    <property type="entry name" value="P-loop_NTPase"/>
</dbReference>
<dbReference type="InterPro" id="IPR025662">
    <property type="entry name" value="Sigma_54_int_dom_ATP-bd_1"/>
</dbReference>
<dbReference type="SMART" id="SM00382">
    <property type="entry name" value="AAA"/>
    <property type="match status" value="1"/>
</dbReference>
<dbReference type="EMBL" id="JBHLVZ010000081">
    <property type="protein sequence ID" value="MFC0388161.1"/>
    <property type="molecule type" value="Genomic_DNA"/>
</dbReference>
<evidence type="ECO:0000259" key="3">
    <source>
        <dbReference type="SMART" id="SM00382"/>
    </source>
</evidence>
<evidence type="ECO:0000256" key="1">
    <source>
        <dbReference type="SAM" id="Coils"/>
    </source>
</evidence>
<dbReference type="PROSITE" id="PS00675">
    <property type="entry name" value="SIGMA54_INTERACT_1"/>
    <property type="match status" value="1"/>
</dbReference>
<dbReference type="SUPFAM" id="SSF52540">
    <property type="entry name" value="P-loop containing nucleoside triphosphate hydrolases"/>
    <property type="match status" value="1"/>
</dbReference>
<sequence>MTDERQISRARPLSSAHGRQGSSSGADRRSATQQRSRELSPADEQALATAMASKPEELLDDLRVAWDMPPGRPIRIVGRLTLMQGEFGDVVFLRDFEHPETGVGLVYPKLHASLVSNQKSTLAFVPPGPSREIASNQAMAMGEQWAIAEVELSSASERRKHQNPWRVDVRSGTLRLLSGLPDEWQVQIYGAQSTKRISASARREIEDHVRNSVLKEDQELAHRHADNERRLTELTATRRQAEEDAHAMFVGLNEELAGHRRRGDEARKEAADLYQRLAAEREHFEQQQRQIKEETQLMQLRHRRLQELLSEKRDRLIALGLVDAGDIDAVMPENEGGRDDRSGVGFSKALDGDFSRLAPVLQVQMQKNGLLYTQGLLRDFLALLRTRDLVVLAGDSGSGKTSLVRAAANAIGGVCTVVPVKPNWTGPEDLLGYYNPMERSYQATPFLVALQAAARQPEIPHFICLDEMNLARVEHYFADFLSLLEQRADLPTIQLYTADEERHVVVEQGLFLHVEAEARQRAGLGDTATLEDILSDDRANAEIHRLSGLADKESVLRHHARLRRSLAAQMRMPTFLTLPANVWIFGAVNMDETTHQLSPKVLDRVHVLRFGNPMLADWDAIEAEIDAAAETLPSDLPSVLIRPDEIGLRQDYPAFDRRDEDVRFLSDISRRYLDPLGVEFGLRAIRQAQGYIAAAYAAGLSRHRALDGVIRHKVLPKMAFDSARPAGSGRARRDILVELRDELEKRFEGTDADTDTGSVAELDRMIRLAEGNNGIVNYWLR</sequence>
<evidence type="ECO:0000256" key="2">
    <source>
        <dbReference type="SAM" id="MobiDB-lite"/>
    </source>
</evidence>
<proteinExistence type="predicted"/>
<dbReference type="InterPro" id="IPR003593">
    <property type="entry name" value="AAA+_ATPase"/>
</dbReference>
<feature type="domain" description="AAA+ ATPase" evidence="3">
    <location>
        <begin position="386"/>
        <end position="611"/>
    </location>
</feature>
<dbReference type="Proteomes" id="UP001589789">
    <property type="component" value="Unassembled WGS sequence"/>
</dbReference>
<dbReference type="Gene3D" id="3.40.50.300">
    <property type="entry name" value="P-loop containing nucleotide triphosphate hydrolases"/>
    <property type="match status" value="1"/>
</dbReference>
<evidence type="ECO:0000313" key="4">
    <source>
        <dbReference type="EMBL" id="MFC0388161.1"/>
    </source>
</evidence>
<organism evidence="4 5">
    <name type="scientific">Muricoccus vinaceus</name>
    <dbReference type="NCBI Taxonomy" id="424704"/>
    <lineage>
        <taxon>Bacteria</taxon>
        <taxon>Pseudomonadati</taxon>
        <taxon>Pseudomonadota</taxon>
        <taxon>Alphaproteobacteria</taxon>
        <taxon>Acetobacterales</taxon>
        <taxon>Roseomonadaceae</taxon>
        <taxon>Muricoccus</taxon>
    </lineage>
</organism>
<feature type="region of interest" description="Disordered" evidence="2">
    <location>
        <begin position="1"/>
        <end position="44"/>
    </location>
</feature>
<feature type="compositionally biased region" description="Basic and acidic residues" evidence="2">
    <location>
        <begin position="26"/>
        <end position="40"/>
    </location>
</feature>